<dbReference type="RefSeq" id="WP_242709333.1">
    <property type="nucleotide sequence ID" value="NZ_JALDAX010000003.1"/>
</dbReference>
<organism evidence="1 2">
    <name type="scientific">Streptomyces spinosisporus</name>
    <dbReference type="NCBI Taxonomy" id="2927582"/>
    <lineage>
        <taxon>Bacteria</taxon>
        <taxon>Bacillati</taxon>
        <taxon>Actinomycetota</taxon>
        <taxon>Actinomycetes</taxon>
        <taxon>Kitasatosporales</taxon>
        <taxon>Streptomycetaceae</taxon>
        <taxon>Streptomyces</taxon>
    </lineage>
</organism>
<reference evidence="1" key="1">
    <citation type="submission" date="2022-03" db="EMBL/GenBank/DDBJ databases">
        <title>Streptomyces 7R015 and 7R016 isolated from Barleria lupulina in Thailand.</title>
        <authorList>
            <person name="Kanchanasin P."/>
            <person name="Phongsopitanun W."/>
            <person name="Tanasupawat S."/>
        </authorList>
    </citation>
    <scope>NUCLEOTIDE SEQUENCE</scope>
    <source>
        <strain evidence="1">7R016</strain>
    </source>
</reference>
<keyword evidence="2" id="KW-1185">Reference proteome</keyword>
<protein>
    <submittedName>
        <fullName evidence="1">Uncharacterized protein</fullName>
    </submittedName>
</protein>
<dbReference type="EMBL" id="JALDAX010000003">
    <property type="protein sequence ID" value="MCI3240264.1"/>
    <property type="molecule type" value="Genomic_DNA"/>
</dbReference>
<evidence type="ECO:0000313" key="2">
    <source>
        <dbReference type="Proteomes" id="UP001165270"/>
    </source>
</evidence>
<name>A0ABS9XDU2_9ACTN</name>
<comment type="caution">
    <text evidence="1">The sequence shown here is derived from an EMBL/GenBank/DDBJ whole genome shotgun (WGS) entry which is preliminary data.</text>
</comment>
<sequence>MTTADNLQTVINHWPDLQASLATSQADTWPPVMGIARLHDHLKATEDAKELRALERSPTQIGASAAPLRIAILDTMTAIDQRLVDSADIIASHVQRDPANGSVRVAGPGDDVALALRTLILKDEADARRWSYTDPRRRTAPFAAAWLLARIENAPGPFAKLTGVHQDAIATAARWAADQIAQALEMARKTQVLERPCPHCRGQLRIEGGDGQVPAVKCKGCGRTWTGHTSDVA</sequence>
<gene>
    <name evidence="1" type="ORF">MQN93_11070</name>
</gene>
<accession>A0ABS9XDU2</accession>
<evidence type="ECO:0000313" key="1">
    <source>
        <dbReference type="EMBL" id="MCI3240264.1"/>
    </source>
</evidence>
<proteinExistence type="predicted"/>
<dbReference type="Proteomes" id="UP001165270">
    <property type="component" value="Unassembled WGS sequence"/>
</dbReference>